<dbReference type="Proteomes" id="UP001056120">
    <property type="component" value="Linkage Group LG26"/>
</dbReference>
<name>A0ACB8Z769_9ASTR</name>
<evidence type="ECO:0000313" key="1">
    <source>
        <dbReference type="EMBL" id="KAI3693632.1"/>
    </source>
</evidence>
<reference evidence="2" key="1">
    <citation type="journal article" date="2022" name="Mol. Ecol. Resour.">
        <title>The genomes of chicory, endive, great burdock and yacon provide insights into Asteraceae palaeo-polyploidization history and plant inulin production.</title>
        <authorList>
            <person name="Fan W."/>
            <person name="Wang S."/>
            <person name="Wang H."/>
            <person name="Wang A."/>
            <person name="Jiang F."/>
            <person name="Liu H."/>
            <person name="Zhao H."/>
            <person name="Xu D."/>
            <person name="Zhang Y."/>
        </authorList>
    </citation>
    <scope>NUCLEOTIDE SEQUENCE [LARGE SCALE GENOMIC DNA]</scope>
    <source>
        <strain evidence="2">cv. Yunnan</strain>
    </source>
</reference>
<gene>
    <name evidence="1" type="ORF">L1987_76580</name>
</gene>
<accession>A0ACB8Z769</accession>
<dbReference type="EMBL" id="CM042043">
    <property type="protein sequence ID" value="KAI3693632.1"/>
    <property type="molecule type" value="Genomic_DNA"/>
</dbReference>
<evidence type="ECO:0000313" key="2">
    <source>
        <dbReference type="Proteomes" id="UP001056120"/>
    </source>
</evidence>
<keyword evidence="2" id="KW-1185">Reference proteome</keyword>
<comment type="caution">
    <text evidence="1">The sequence shown here is derived from an EMBL/GenBank/DDBJ whole genome shotgun (WGS) entry which is preliminary data.</text>
</comment>
<protein>
    <submittedName>
        <fullName evidence="1">Uncharacterized protein</fullName>
    </submittedName>
</protein>
<organism evidence="1 2">
    <name type="scientific">Smallanthus sonchifolius</name>
    <dbReference type="NCBI Taxonomy" id="185202"/>
    <lineage>
        <taxon>Eukaryota</taxon>
        <taxon>Viridiplantae</taxon>
        <taxon>Streptophyta</taxon>
        <taxon>Embryophyta</taxon>
        <taxon>Tracheophyta</taxon>
        <taxon>Spermatophyta</taxon>
        <taxon>Magnoliopsida</taxon>
        <taxon>eudicotyledons</taxon>
        <taxon>Gunneridae</taxon>
        <taxon>Pentapetalae</taxon>
        <taxon>asterids</taxon>
        <taxon>campanulids</taxon>
        <taxon>Asterales</taxon>
        <taxon>Asteraceae</taxon>
        <taxon>Asteroideae</taxon>
        <taxon>Heliantheae alliance</taxon>
        <taxon>Millerieae</taxon>
        <taxon>Smallanthus</taxon>
    </lineage>
</organism>
<proteinExistence type="predicted"/>
<reference evidence="1 2" key="2">
    <citation type="journal article" date="2022" name="Mol. Ecol. Resour.">
        <title>The genomes of chicory, endive, great burdock and yacon provide insights into Asteraceae paleo-polyploidization history and plant inulin production.</title>
        <authorList>
            <person name="Fan W."/>
            <person name="Wang S."/>
            <person name="Wang H."/>
            <person name="Wang A."/>
            <person name="Jiang F."/>
            <person name="Liu H."/>
            <person name="Zhao H."/>
            <person name="Xu D."/>
            <person name="Zhang Y."/>
        </authorList>
    </citation>
    <scope>NUCLEOTIDE SEQUENCE [LARGE SCALE GENOMIC DNA]</scope>
    <source>
        <strain evidence="2">cv. Yunnan</strain>
        <tissue evidence="1">Leaves</tissue>
    </source>
</reference>
<sequence>MGLFLLWLDRGTGTWLDVRIQILVKKLHQNGMTWFMDRAQPGLELILARPGLYAFDHHQEPEPDLPVNCWIKSPKMWILSWKGATGFSASSTAEEVTRGIEAYGLTAVITGPTSGIGLETARILVLRGVHVVMAVRNTTAGHKIKQEMIKEIPKAKIDVMELDVASLKSVNKFVTEFKASGLPLSILIANAGMMAPPFSLSEDNIELQFATNHIGHFHMTNGLLETMKNTAQKSGVQGRIIMLSSELHKISYKEGVRFDQINDEKSYNALLAYGQSKLANALHAKELARQLKEDGVNITVNSLHPGVIATNLARHTAWIRVVFGYIVRLFLKNVEQGASTTCYLALHPGAKGISGEYWADNNISTPSGFVNDPEFVKKFWDFSVELVDRTLASSSL</sequence>